<accession>A0A8T0PGY7</accession>
<feature type="compositionally biased region" description="Basic and acidic residues" evidence="1">
    <location>
        <begin position="38"/>
        <end position="57"/>
    </location>
</feature>
<evidence type="ECO:0000313" key="2">
    <source>
        <dbReference type="EMBL" id="KAG2559442.1"/>
    </source>
</evidence>
<evidence type="ECO:0000313" key="3">
    <source>
        <dbReference type="Proteomes" id="UP000823388"/>
    </source>
</evidence>
<dbReference type="Proteomes" id="UP000823388">
    <property type="component" value="Chromosome 8N"/>
</dbReference>
<sequence length="172" mass="17759">MRLDRDSELRGGGGATGTCPGSSSMAAACGERGPQLDAEARKGEARRGAGRGRRGEGRAGPTILGSWRGVRAERRRPPAARGDGAEPWRRRPPAARREGAAARHAGAACSLEAGRRSLRGAGRAARDGPDGRIRMGEATGRGRGGGRGRGRRGDGIAIGFGVLELEWTSGLA</sequence>
<evidence type="ECO:0000256" key="1">
    <source>
        <dbReference type="SAM" id="MobiDB-lite"/>
    </source>
</evidence>
<gene>
    <name evidence="2" type="ORF">PVAP13_8NG296750</name>
</gene>
<reference evidence="2" key="1">
    <citation type="submission" date="2020-05" db="EMBL/GenBank/DDBJ databases">
        <title>WGS assembly of Panicum virgatum.</title>
        <authorList>
            <person name="Lovell J.T."/>
            <person name="Jenkins J."/>
            <person name="Shu S."/>
            <person name="Juenger T.E."/>
            <person name="Schmutz J."/>
        </authorList>
    </citation>
    <scope>NUCLEOTIDE SEQUENCE</scope>
    <source>
        <strain evidence="2">AP13</strain>
    </source>
</reference>
<comment type="caution">
    <text evidence="2">The sequence shown here is derived from an EMBL/GenBank/DDBJ whole genome shotgun (WGS) entry which is preliminary data.</text>
</comment>
<name>A0A8T0PGY7_PANVG</name>
<dbReference type="AlphaFoldDB" id="A0A8T0PGY7"/>
<dbReference type="PROSITE" id="PS51257">
    <property type="entry name" value="PROKAR_LIPOPROTEIN"/>
    <property type="match status" value="1"/>
</dbReference>
<feature type="compositionally biased region" description="Basic and acidic residues" evidence="1">
    <location>
        <begin position="124"/>
        <end position="135"/>
    </location>
</feature>
<dbReference type="EMBL" id="CM029052">
    <property type="protein sequence ID" value="KAG2559442.1"/>
    <property type="molecule type" value="Genomic_DNA"/>
</dbReference>
<feature type="compositionally biased region" description="Basic and acidic residues" evidence="1">
    <location>
        <begin position="83"/>
        <end position="101"/>
    </location>
</feature>
<proteinExistence type="predicted"/>
<organism evidence="2 3">
    <name type="scientific">Panicum virgatum</name>
    <name type="common">Blackwell switchgrass</name>
    <dbReference type="NCBI Taxonomy" id="38727"/>
    <lineage>
        <taxon>Eukaryota</taxon>
        <taxon>Viridiplantae</taxon>
        <taxon>Streptophyta</taxon>
        <taxon>Embryophyta</taxon>
        <taxon>Tracheophyta</taxon>
        <taxon>Spermatophyta</taxon>
        <taxon>Magnoliopsida</taxon>
        <taxon>Liliopsida</taxon>
        <taxon>Poales</taxon>
        <taxon>Poaceae</taxon>
        <taxon>PACMAD clade</taxon>
        <taxon>Panicoideae</taxon>
        <taxon>Panicodae</taxon>
        <taxon>Paniceae</taxon>
        <taxon>Panicinae</taxon>
        <taxon>Panicum</taxon>
        <taxon>Panicum sect. Hiantes</taxon>
    </lineage>
</organism>
<keyword evidence="3" id="KW-1185">Reference proteome</keyword>
<protein>
    <submittedName>
        <fullName evidence="2">Uncharacterized protein</fullName>
    </submittedName>
</protein>
<feature type="region of interest" description="Disordered" evidence="1">
    <location>
        <begin position="1"/>
        <end position="153"/>
    </location>
</feature>